<dbReference type="AlphaFoldDB" id="A0A2G1XNL5"/>
<sequence>MSAKDKAKAKAEKMKGRAKQTTGRATGDKHTQDVGRLERAKGEVRDAVEKVRHSTKGKHGR</sequence>
<organism evidence="4 5">
    <name type="scientific">Streptomyces cinnamoneus</name>
    <name type="common">Streptoverticillium cinnamoneum</name>
    <dbReference type="NCBI Taxonomy" id="53446"/>
    <lineage>
        <taxon>Bacteria</taxon>
        <taxon>Bacillati</taxon>
        <taxon>Actinomycetota</taxon>
        <taxon>Actinomycetes</taxon>
        <taxon>Kitasatosporales</taxon>
        <taxon>Streptomycetaceae</taxon>
        <taxon>Streptomyces</taxon>
        <taxon>Streptomyces cinnamoneus group</taxon>
    </lineage>
</organism>
<dbReference type="Gene3D" id="1.10.1470.10">
    <property type="entry name" value="YjbJ"/>
    <property type="match status" value="1"/>
</dbReference>
<comment type="similarity">
    <text evidence="1">Belongs to the UPF0337 (CsbD) family.</text>
</comment>
<protein>
    <submittedName>
        <fullName evidence="4">General stress protein CsbD</fullName>
    </submittedName>
</protein>
<evidence type="ECO:0000256" key="2">
    <source>
        <dbReference type="SAM" id="MobiDB-lite"/>
    </source>
</evidence>
<proteinExistence type="inferred from homology"/>
<dbReference type="RefSeq" id="WP_099198114.1">
    <property type="nucleotide sequence ID" value="NZ_JBIRXA010000002.1"/>
</dbReference>
<name>A0A2G1XNL5_STRCJ</name>
<reference evidence="4 5" key="1">
    <citation type="journal article" date="2017" name="Biochemistry">
        <title>Identification of the Biosynthetic Pathway for the Antibiotic Bicyclomycin.</title>
        <authorList>
            <person name="Patteson J."/>
            <person name="Cai W."/>
            <person name="Johnson R.A."/>
            <person name="Santa Maria K."/>
            <person name="Li B."/>
        </authorList>
    </citation>
    <scope>NUCLEOTIDE SEQUENCE [LARGE SCALE GENOMIC DNA]</scope>
    <source>
        <strain evidence="4 5">ATCC 21532</strain>
    </source>
</reference>
<dbReference type="InterPro" id="IPR008462">
    <property type="entry name" value="CsbD"/>
</dbReference>
<evidence type="ECO:0000256" key="1">
    <source>
        <dbReference type="ARBA" id="ARBA00009129"/>
    </source>
</evidence>
<dbReference type="Pfam" id="PF05532">
    <property type="entry name" value="CsbD"/>
    <property type="match status" value="1"/>
</dbReference>
<evidence type="ECO:0000313" key="5">
    <source>
        <dbReference type="Proteomes" id="UP000222531"/>
    </source>
</evidence>
<accession>A0A2G1XNL5</accession>
<comment type="caution">
    <text evidence="4">The sequence shown here is derived from an EMBL/GenBank/DDBJ whole genome shotgun (WGS) entry which is preliminary data.</text>
</comment>
<evidence type="ECO:0000259" key="3">
    <source>
        <dbReference type="Pfam" id="PF05532"/>
    </source>
</evidence>
<feature type="region of interest" description="Disordered" evidence="2">
    <location>
        <begin position="1"/>
        <end position="61"/>
    </location>
</feature>
<gene>
    <name evidence="4" type="ORF">BLA24_05975</name>
</gene>
<dbReference type="SUPFAM" id="SSF69047">
    <property type="entry name" value="Hypothetical protein YjbJ"/>
    <property type="match status" value="1"/>
</dbReference>
<feature type="compositionally biased region" description="Basic and acidic residues" evidence="2">
    <location>
        <begin position="1"/>
        <end position="15"/>
    </location>
</feature>
<dbReference type="EMBL" id="NHZO01000072">
    <property type="protein sequence ID" value="PHQ52806.1"/>
    <property type="molecule type" value="Genomic_DNA"/>
</dbReference>
<feature type="domain" description="CsbD-like" evidence="3">
    <location>
        <begin position="5"/>
        <end position="54"/>
    </location>
</feature>
<feature type="compositionally biased region" description="Basic and acidic residues" evidence="2">
    <location>
        <begin position="26"/>
        <end position="52"/>
    </location>
</feature>
<keyword evidence="5" id="KW-1185">Reference proteome</keyword>
<evidence type="ECO:0000313" key="4">
    <source>
        <dbReference type="EMBL" id="PHQ52806.1"/>
    </source>
</evidence>
<dbReference type="OrthoDB" id="2143260at2"/>
<dbReference type="InterPro" id="IPR036629">
    <property type="entry name" value="YjbJ_sf"/>
</dbReference>
<dbReference type="Proteomes" id="UP000222531">
    <property type="component" value="Unassembled WGS sequence"/>
</dbReference>